<dbReference type="Proteomes" id="UP001214628">
    <property type="component" value="Chromosome 7"/>
</dbReference>
<gene>
    <name evidence="2" type="ORF">MPSI1_003774</name>
</gene>
<feature type="transmembrane region" description="Helical" evidence="1">
    <location>
        <begin position="89"/>
        <end position="111"/>
    </location>
</feature>
<evidence type="ECO:0000256" key="1">
    <source>
        <dbReference type="SAM" id="Phobius"/>
    </source>
</evidence>
<organism evidence="2 3">
    <name type="scientific">Malassezia psittaci</name>
    <dbReference type="NCBI Taxonomy" id="1821823"/>
    <lineage>
        <taxon>Eukaryota</taxon>
        <taxon>Fungi</taxon>
        <taxon>Dikarya</taxon>
        <taxon>Basidiomycota</taxon>
        <taxon>Ustilaginomycotina</taxon>
        <taxon>Malasseziomycetes</taxon>
        <taxon>Malasseziales</taxon>
        <taxon>Malasseziaceae</taxon>
        <taxon>Malassezia</taxon>
    </lineage>
</organism>
<accession>A0AAF0FIE8</accession>
<dbReference type="AlphaFoldDB" id="A0AAF0FIE8"/>
<keyword evidence="1" id="KW-1133">Transmembrane helix</keyword>
<keyword evidence="1" id="KW-0812">Transmembrane</keyword>
<keyword evidence="1" id="KW-0472">Membrane</keyword>
<name>A0AAF0FIE8_9BASI</name>
<proteinExistence type="predicted"/>
<feature type="transmembrane region" description="Helical" evidence="1">
    <location>
        <begin position="118"/>
        <end position="140"/>
    </location>
</feature>
<evidence type="ECO:0000313" key="2">
    <source>
        <dbReference type="EMBL" id="WFD45097.1"/>
    </source>
</evidence>
<reference evidence="2" key="1">
    <citation type="submission" date="2023-02" db="EMBL/GenBank/DDBJ databases">
        <title>Mating type loci evolution in Malassezia.</title>
        <authorList>
            <person name="Coelho M.A."/>
        </authorList>
    </citation>
    <scope>NUCLEOTIDE SEQUENCE</scope>
    <source>
        <strain evidence="2">CBS 14136</strain>
    </source>
</reference>
<dbReference type="EMBL" id="CP118381">
    <property type="protein sequence ID" value="WFD45097.1"/>
    <property type="molecule type" value="Genomic_DNA"/>
</dbReference>
<protein>
    <submittedName>
        <fullName evidence="2">Uncharacterized protein</fullName>
    </submittedName>
</protein>
<evidence type="ECO:0000313" key="3">
    <source>
        <dbReference type="Proteomes" id="UP001214628"/>
    </source>
</evidence>
<feature type="transmembrane region" description="Helical" evidence="1">
    <location>
        <begin position="160"/>
        <end position="178"/>
    </location>
</feature>
<sequence>MVLMILTNIGQLTTNIVARNINIVHMKISEPTNILGSSSGLASRLQVPQEVKWGLYSTTSDLGLTFTRGEESFYEKNQRVSNLHTKSRAAFYLLFIGTIFAGIAFLITCLIHMSALVIAGMLALISFALLVAGAAIWTYIIHEFKKISSSPYMFDYGDSLWFTWAAVGCLLFALPTLLSGSIASRRRYYEEPYY</sequence>
<keyword evidence="3" id="KW-1185">Reference proteome</keyword>
<dbReference type="Gene3D" id="1.20.140.150">
    <property type="match status" value="1"/>
</dbReference>